<name>V6F970_MAGGM</name>
<dbReference type="STRING" id="1430440.MGMSRv2__4196"/>
<evidence type="ECO:0000313" key="1">
    <source>
        <dbReference type="EMBL" id="CDL01411.1"/>
    </source>
</evidence>
<keyword evidence="2" id="KW-1185">Reference proteome</keyword>
<dbReference type="HOGENOM" id="CLU_082393_0_0_5"/>
<protein>
    <recommendedName>
        <fullName evidence="3">Class I SAM-dependent methyltransferase</fullName>
    </recommendedName>
</protein>
<dbReference type="InterPro" id="IPR029063">
    <property type="entry name" value="SAM-dependent_MTases_sf"/>
</dbReference>
<proteinExistence type="predicted"/>
<dbReference type="AlphaFoldDB" id="V6F970"/>
<dbReference type="Gene3D" id="3.40.50.150">
    <property type="entry name" value="Vaccinia Virus protein VP39"/>
    <property type="match status" value="1"/>
</dbReference>
<dbReference type="Proteomes" id="UP000018922">
    <property type="component" value="Chromosome I"/>
</dbReference>
<dbReference type="eggNOG" id="COG2227">
    <property type="taxonomic scope" value="Bacteria"/>
</dbReference>
<reference evidence="1 2" key="1">
    <citation type="journal article" date="2014" name="Genome Announc.">
        <title>Complete genome sequence of Magnetospirillum gryphiswaldense MSR-1.</title>
        <authorList>
            <person name="Wang X."/>
            <person name="Wang Q."/>
            <person name="Zhang W."/>
            <person name="Wang Y."/>
            <person name="Li L."/>
            <person name="Wen T."/>
            <person name="Zhang T."/>
            <person name="Zhang Y."/>
            <person name="Xu J."/>
            <person name="Hu J."/>
            <person name="Li S."/>
            <person name="Liu L."/>
            <person name="Liu J."/>
            <person name="Jiang W."/>
            <person name="Tian J."/>
            <person name="Li Y."/>
            <person name="Schuler D."/>
            <person name="Wang L."/>
            <person name="Li J."/>
        </authorList>
    </citation>
    <scope>NUCLEOTIDE SEQUENCE [LARGE SCALE GENOMIC DNA]</scope>
    <source>
        <strain evidence="2">DSM 6361 / JCM 21280 / NBRC 15271 / MSR-1</strain>
    </source>
</reference>
<dbReference type="KEGG" id="mgy:MGMSRv2__4196"/>
<gene>
    <name evidence="1" type="ordered locus">MGMSRv2__4196</name>
</gene>
<dbReference type="SUPFAM" id="SSF53335">
    <property type="entry name" value="S-adenosyl-L-methionine-dependent methyltransferases"/>
    <property type="match status" value="1"/>
</dbReference>
<sequence length="274" mass="30257">MDNRYDRDFYRAQQDGSRRSAARVVRLLHQLLKPRSVVDVGCGVGTWLAAFLEQGDAEVVGLDGPHVDTGMLHVPAACFRAVDLAVPITVDRRFDLAVSVEVVEHLPAGRGPGFVADLCRLAPVVVFAAALPYQGGTGHVHENWPEYWAQLFRRQGYGVHDVLRSSLWLDVEIEWWYRQNLLLFIDDAAWDDSALAPLLASAPAGGCLRGAAPQPLTRIHPVGWLGWHLAEPGAVVEADRVAGPRGEELRYFNHLSELWLSGRNDEPPPRPLSG</sequence>
<evidence type="ECO:0008006" key="3">
    <source>
        <dbReference type="Google" id="ProtNLM"/>
    </source>
</evidence>
<dbReference type="CDD" id="cd02440">
    <property type="entry name" value="AdoMet_MTases"/>
    <property type="match status" value="1"/>
</dbReference>
<dbReference type="Pfam" id="PF13489">
    <property type="entry name" value="Methyltransf_23"/>
    <property type="match status" value="1"/>
</dbReference>
<accession>V6F970</accession>
<evidence type="ECO:0000313" key="2">
    <source>
        <dbReference type="Proteomes" id="UP000018922"/>
    </source>
</evidence>
<organism evidence="1 2">
    <name type="scientific">Magnetospirillum gryphiswaldense (strain DSM 6361 / JCM 21280 / NBRC 15271 / MSR-1)</name>
    <dbReference type="NCBI Taxonomy" id="431944"/>
    <lineage>
        <taxon>Bacteria</taxon>
        <taxon>Pseudomonadati</taxon>
        <taxon>Pseudomonadota</taxon>
        <taxon>Alphaproteobacteria</taxon>
        <taxon>Rhodospirillales</taxon>
        <taxon>Rhodospirillaceae</taxon>
        <taxon>Magnetospirillum</taxon>
    </lineage>
</organism>
<dbReference type="EMBL" id="HG794546">
    <property type="protein sequence ID" value="CDL01411.1"/>
    <property type="molecule type" value="Genomic_DNA"/>
</dbReference>